<keyword evidence="3" id="KW-0175">Coiled coil</keyword>
<evidence type="ECO:0000256" key="1">
    <source>
        <dbReference type="ARBA" id="ARBA00022676"/>
    </source>
</evidence>
<evidence type="ECO:0000313" key="7">
    <source>
        <dbReference type="Proteomes" id="UP000234855"/>
    </source>
</evidence>
<dbReference type="Pfam" id="PF13692">
    <property type="entry name" value="Glyco_trans_1_4"/>
    <property type="match status" value="1"/>
</dbReference>
<keyword evidence="8" id="KW-1185">Reference proteome</keyword>
<evidence type="ECO:0000256" key="2">
    <source>
        <dbReference type="ARBA" id="ARBA00022679"/>
    </source>
</evidence>
<dbReference type="GO" id="GO:0016757">
    <property type="term" value="F:glycosyltransferase activity"/>
    <property type="evidence" value="ECO:0007669"/>
    <property type="project" value="UniProtKB-KW"/>
</dbReference>
<keyword evidence="2 5" id="KW-0808">Transferase</keyword>
<dbReference type="AlphaFoldDB" id="A0A2N5IPH2"/>
<dbReference type="Proteomes" id="UP000663067">
    <property type="component" value="Chromosome"/>
</dbReference>
<dbReference type="Proteomes" id="UP000234855">
    <property type="component" value="Unassembled WGS sequence"/>
</dbReference>
<keyword evidence="1" id="KW-0328">Glycosyltransferase</keyword>
<evidence type="ECO:0000313" key="8">
    <source>
        <dbReference type="Proteomes" id="UP000663067"/>
    </source>
</evidence>
<gene>
    <name evidence="6" type="ORF">BLI708_02785</name>
    <name evidence="5" type="ORF">Tam1G_2085</name>
</gene>
<sequence length="507" mass="56761">MNLSQYAETLVNGNLSQRQSLFAKAIDKYKAAGIVSAVAAKYWTDSAKALRAVGPLLSSVSHREDAKTIALYYSYLSIGGAERVTAFLANLWTDMGYRVILITDDDAGEDAYQLNPQVQRCKIPSYSQTDAEHYHERADALSKILADELVDVLVYGQWLGQTLPWDMMLCKSLGVDFLIYTHGVMRCMFDADRMRAELAMSYRFADGVITLSDVNTRFWRLFNTHVWQTINPLTILPDDSKRSNLESDTIVWVGRMSLFDKKPDEALKIMAEVVKQRPEARLLMVGPFADEATEKILVSQRKSLGLEGNVEFAGPQENVLPYLQESSIYLATSLYEGYLLALAEAKTVGLPSVIYSLPYLTLVQDQSVTQVPQGDYAAAAKSICALLTDRNRMRELGDVAFSNMVAMSHYDFARQWKGIFDSLSDESASALIDDSMVNLMLDARIVSARSYEEAIETLQQHNAALEQVLAQKNSEVQYVRNSTSFKVGLLVTAIPRKIKLLVDKIRK</sequence>
<dbReference type="EMBL" id="CP071591">
    <property type="protein sequence ID" value="QSY58246.1"/>
    <property type="molecule type" value="Genomic_DNA"/>
</dbReference>
<evidence type="ECO:0000259" key="4">
    <source>
        <dbReference type="Pfam" id="PF13439"/>
    </source>
</evidence>
<dbReference type="InterPro" id="IPR028098">
    <property type="entry name" value="Glyco_trans_4-like_N"/>
</dbReference>
<dbReference type="RefSeq" id="WP_101626520.1">
    <property type="nucleotide sequence ID" value="NZ_CP071591.1"/>
</dbReference>
<feature type="coiled-coil region" evidence="3">
    <location>
        <begin position="448"/>
        <end position="475"/>
    </location>
</feature>
<feature type="domain" description="Glycosyltransferase subfamily 4-like N-terminal" evidence="4">
    <location>
        <begin position="78"/>
        <end position="213"/>
    </location>
</feature>
<reference evidence="5 7" key="1">
    <citation type="submission" date="2017-07" db="EMBL/GenBank/DDBJ databases">
        <title>Bifidobacterium novel species.</title>
        <authorList>
            <person name="Lugli G.A."/>
            <person name="Milani C."/>
            <person name="Duranti S."/>
            <person name="Mangifesta M."/>
        </authorList>
    </citation>
    <scope>NUCLEOTIDE SEQUENCE [LARGE SCALE GENOMIC DNA]</scope>
    <source>
        <strain evidence="5 7">45</strain>
    </source>
</reference>
<evidence type="ECO:0000256" key="3">
    <source>
        <dbReference type="SAM" id="Coils"/>
    </source>
</evidence>
<accession>A0A2N5IPH2</accession>
<name>A0A2N5IPH2_9BIFI</name>
<dbReference type="Gene3D" id="3.40.50.2000">
    <property type="entry name" value="Glycogen Phosphorylase B"/>
    <property type="match status" value="2"/>
</dbReference>
<organism evidence="5 7">
    <name type="scientific">Bifidobacterium imperatoris</name>
    <dbReference type="NCBI Taxonomy" id="2020965"/>
    <lineage>
        <taxon>Bacteria</taxon>
        <taxon>Bacillati</taxon>
        <taxon>Actinomycetota</taxon>
        <taxon>Actinomycetes</taxon>
        <taxon>Bifidobacteriales</taxon>
        <taxon>Bifidobacteriaceae</taxon>
        <taxon>Bifidobacterium</taxon>
    </lineage>
</organism>
<dbReference type="PANTHER" id="PTHR12526">
    <property type="entry name" value="GLYCOSYLTRANSFERASE"/>
    <property type="match status" value="1"/>
</dbReference>
<dbReference type="Pfam" id="PF13439">
    <property type="entry name" value="Glyco_transf_4"/>
    <property type="match status" value="1"/>
</dbReference>
<protein>
    <submittedName>
        <fullName evidence="5">Glycosyl transferase</fullName>
    </submittedName>
    <submittedName>
        <fullName evidence="6">Glycosyltransferase</fullName>
    </submittedName>
</protein>
<evidence type="ECO:0000313" key="6">
    <source>
        <dbReference type="EMBL" id="QSY58246.1"/>
    </source>
</evidence>
<dbReference type="SUPFAM" id="SSF53756">
    <property type="entry name" value="UDP-Glycosyltransferase/glycogen phosphorylase"/>
    <property type="match status" value="1"/>
</dbReference>
<evidence type="ECO:0000313" key="5">
    <source>
        <dbReference type="EMBL" id="PLS23861.1"/>
    </source>
</evidence>
<dbReference type="EMBL" id="NMWV01000038">
    <property type="protein sequence ID" value="PLS23861.1"/>
    <property type="molecule type" value="Genomic_DNA"/>
</dbReference>
<proteinExistence type="predicted"/>
<reference evidence="6 8" key="2">
    <citation type="submission" date="2021-03" db="EMBL/GenBank/DDBJ databases">
        <title>Genome sequencing of Bifidobacterium imperatoris JCM 32708.</title>
        <authorList>
            <person name="Kim J."/>
        </authorList>
    </citation>
    <scope>NUCLEOTIDE SEQUENCE [LARGE SCALE GENOMIC DNA]</scope>
    <source>
        <strain evidence="6 8">JCM 32708</strain>
    </source>
</reference>
<dbReference type="PANTHER" id="PTHR12526:SF630">
    <property type="entry name" value="GLYCOSYLTRANSFERASE"/>
    <property type="match status" value="1"/>
</dbReference>